<dbReference type="GO" id="GO:0031146">
    <property type="term" value="P:SCF-dependent proteasomal ubiquitin-dependent protein catabolic process"/>
    <property type="evidence" value="ECO:0007669"/>
    <property type="project" value="TreeGrafter"/>
</dbReference>
<dbReference type="SUPFAM" id="SSF52047">
    <property type="entry name" value="RNI-like"/>
    <property type="match status" value="1"/>
</dbReference>
<dbReference type="STRING" id="90262.A0A1X2I180"/>
<reference evidence="2 3" key="1">
    <citation type="submission" date="2016-07" db="EMBL/GenBank/DDBJ databases">
        <title>Pervasive Adenine N6-methylation of Active Genes in Fungi.</title>
        <authorList>
            <consortium name="DOE Joint Genome Institute"/>
            <person name="Mondo S.J."/>
            <person name="Dannebaum R.O."/>
            <person name="Kuo R.C."/>
            <person name="Labutti K."/>
            <person name="Haridas S."/>
            <person name="Kuo A."/>
            <person name="Salamov A."/>
            <person name="Ahrendt S.R."/>
            <person name="Lipzen A."/>
            <person name="Sullivan W."/>
            <person name="Andreopoulos W.B."/>
            <person name="Clum A."/>
            <person name="Lindquist E."/>
            <person name="Daum C."/>
            <person name="Ramamoorthy G.K."/>
            <person name="Gryganskyi A."/>
            <person name="Culley D."/>
            <person name="Magnuson J.K."/>
            <person name="James T.Y."/>
            <person name="O'Malley M.A."/>
            <person name="Stajich J.E."/>
            <person name="Spatafora J.W."/>
            <person name="Visel A."/>
            <person name="Grigoriev I.V."/>
        </authorList>
    </citation>
    <scope>NUCLEOTIDE SEQUENCE [LARGE SCALE GENOMIC DNA]</scope>
    <source>
        <strain evidence="2 3">NRRL 1336</strain>
    </source>
</reference>
<comment type="caution">
    <text evidence="2">The sequence shown here is derived from an EMBL/GenBank/DDBJ whole genome shotgun (WGS) entry which is preliminary data.</text>
</comment>
<dbReference type="OrthoDB" id="10257471at2759"/>
<organism evidence="2 3">
    <name type="scientific">Absidia repens</name>
    <dbReference type="NCBI Taxonomy" id="90262"/>
    <lineage>
        <taxon>Eukaryota</taxon>
        <taxon>Fungi</taxon>
        <taxon>Fungi incertae sedis</taxon>
        <taxon>Mucoromycota</taxon>
        <taxon>Mucoromycotina</taxon>
        <taxon>Mucoromycetes</taxon>
        <taxon>Mucorales</taxon>
        <taxon>Cunninghamellaceae</taxon>
        <taxon>Absidia</taxon>
    </lineage>
</organism>
<keyword evidence="3" id="KW-1185">Reference proteome</keyword>
<dbReference type="PANTHER" id="PTHR13318">
    <property type="entry name" value="PARTNER OF PAIRED, ISOFORM B-RELATED"/>
    <property type="match status" value="1"/>
</dbReference>
<name>A0A1X2I180_9FUNG</name>
<dbReference type="InterPro" id="IPR001810">
    <property type="entry name" value="F-box_dom"/>
</dbReference>
<dbReference type="EMBL" id="MCGE01000036">
    <property type="protein sequence ID" value="ORZ07187.1"/>
    <property type="molecule type" value="Genomic_DNA"/>
</dbReference>
<dbReference type="Proteomes" id="UP000193560">
    <property type="component" value="Unassembled WGS sequence"/>
</dbReference>
<dbReference type="Pfam" id="PF12937">
    <property type="entry name" value="F-box-like"/>
    <property type="match status" value="1"/>
</dbReference>
<protein>
    <recommendedName>
        <fullName evidence="1">F-box domain-containing protein</fullName>
    </recommendedName>
</protein>
<dbReference type="InterPro" id="IPR032675">
    <property type="entry name" value="LRR_dom_sf"/>
</dbReference>
<evidence type="ECO:0000313" key="2">
    <source>
        <dbReference type="EMBL" id="ORZ07187.1"/>
    </source>
</evidence>
<gene>
    <name evidence="2" type="ORF">BCR42DRAFT_426480</name>
</gene>
<dbReference type="Gene3D" id="3.80.10.10">
    <property type="entry name" value="Ribonuclease Inhibitor"/>
    <property type="match status" value="1"/>
</dbReference>
<dbReference type="GO" id="GO:0019005">
    <property type="term" value="C:SCF ubiquitin ligase complex"/>
    <property type="evidence" value="ECO:0007669"/>
    <property type="project" value="TreeGrafter"/>
</dbReference>
<evidence type="ECO:0000259" key="1">
    <source>
        <dbReference type="Pfam" id="PF12937"/>
    </source>
</evidence>
<evidence type="ECO:0000313" key="3">
    <source>
        <dbReference type="Proteomes" id="UP000193560"/>
    </source>
</evidence>
<sequence>MTQLPQEIISLIVWHLTSKSDLYNCTLVNYAFHHAANPLLWNKPALDSDDTTQRFIACLKATQDPFTGRASAQHVRDLALSHRRWTDTDFIFVMQQTCHLETLSILSRHITDTSLRLLPRHSPRLHTLKLYGSSVSQFTIDALGQHCHQLTHLTLSHCRNLGPDTFSALTRCPLTYLAIEHPGPGLTATFEKKVIHDLTCPAFGDGLRHLVLDVHSSSLGFIHRLLYLATTSHRNVWHGLVSLTIAGYDHSNTNHDCLVVFLQSRRRSSLKHLHLLRAKHIDTLFNSSLTLDLTHVSLIHSSNVNERAIRRLVCQCCPMLQSMDLLGCQLTPAMLPEASSSCHMQCETMTTVHRLDEDAINKIRQAGMN</sequence>
<accession>A0A1X2I180</accession>
<dbReference type="AlphaFoldDB" id="A0A1X2I180"/>
<feature type="domain" description="F-box" evidence="1">
    <location>
        <begin position="2"/>
        <end position="45"/>
    </location>
</feature>
<proteinExistence type="predicted"/>